<evidence type="ECO:0000313" key="2">
    <source>
        <dbReference type="EMBL" id="AEO33484.1"/>
    </source>
</evidence>
<organism evidence="2">
    <name type="scientific">Amblyomma maculatum</name>
    <name type="common">Gulf Coast tick</name>
    <dbReference type="NCBI Taxonomy" id="34609"/>
    <lineage>
        <taxon>Eukaryota</taxon>
        <taxon>Metazoa</taxon>
        <taxon>Ecdysozoa</taxon>
        <taxon>Arthropoda</taxon>
        <taxon>Chelicerata</taxon>
        <taxon>Arachnida</taxon>
        <taxon>Acari</taxon>
        <taxon>Parasitiformes</taxon>
        <taxon>Ixodida</taxon>
        <taxon>Ixodoidea</taxon>
        <taxon>Ixodidae</taxon>
        <taxon>Amblyomminae</taxon>
        <taxon>Amblyomma</taxon>
    </lineage>
</organism>
<proteinExistence type="evidence at transcript level"/>
<feature type="transmembrane region" description="Helical" evidence="1">
    <location>
        <begin position="194"/>
        <end position="218"/>
    </location>
</feature>
<feature type="non-terminal residue" evidence="2">
    <location>
        <position position="1"/>
    </location>
</feature>
<protein>
    <submittedName>
        <fullName evidence="2">Uncharacterized protein</fullName>
    </submittedName>
</protein>
<keyword evidence="1" id="KW-1133">Transmembrane helix</keyword>
<dbReference type="PANTHER" id="PTHR20921:SF0">
    <property type="entry name" value="TRANSMEMBRANE PROTEIN 222"/>
    <property type="match status" value="1"/>
</dbReference>
<name>G3MJ16_AMBMU</name>
<dbReference type="PANTHER" id="PTHR20921">
    <property type="entry name" value="TRANSMEMBRANE PROTEIN 222"/>
    <property type="match status" value="1"/>
</dbReference>
<dbReference type="EMBL" id="JO841867">
    <property type="protein sequence ID" value="AEO33484.1"/>
    <property type="molecule type" value="mRNA"/>
</dbReference>
<dbReference type="Pfam" id="PF05608">
    <property type="entry name" value="RTE1"/>
    <property type="match status" value="1"/>
</dbReference>
<evidence type="ECO:0000256" key="1">
    <source>
        <dbReference type="SAM" id="Phobius"/>
    </source>
</evidence>
<keyword evidence="1" id="KW-0812">Transmembrane</keyword>
<dbReference type="AlphaFoldDB" id="G3MJ16"/>
<accession>G3MJ16</accession>
<reference evidence="2" key="1">
    <citation type="journal article" date="2011" name="PLoS ONE">
        <title>A deep insight into the sialotranscriptome of the gulf coast tick, Amblyomma maculatum.</title>
        <authorList>
            <person name="Karim S."/>
            <person name="Singh P."/>
            <person name="Ribeiro J.M."/>
        </authorList>
    </citation>
    <scope>NUCLEOTIDE SEQUENCE</scope>
    <source>
        <tissue evidence="2">Salivary gland</tissue>
    </source>
</reference>
<dbReference type="InterPro" id="IPR008496">
    <property type="entry name" value="TMEM222/RTE1"/>
</dbReference>
<sequence>RRADQFESVRHGAPLRFVVASIRRYSEVSTRTLIRCRFVAGRFVEELSVFDMSPKPVAIDFNRDRFPFCIVWTPIPCLTWFCPLIGHMGICTSSGVVRDFAGPYFVSEDNMAFGRPAKYWMLDSSRARDGVQGWDRAIAQGSEEYKGRMHNLFCDNCHSHVARCLNLMQYDGSTRWNMVKLALMMPLHSRYVSMWAVIKTWLPPALLLLGLLLLLLLVPTA</sequence>
<keyword evidence="1" id="KW-0472">Membrane</keyword>